<dbReference type="GO" id="GO:0000725">
    <property type="term" value="P:recombinational repair"/>
    <property type="evidence" value="ECO:0007669"/>
    <property type="project" value="TreeGrafter"/>
</dbReference>
<dbReference type="AlphaFoldDB" id="A0A2G1UGL5"/>
<dbReference type="PANTHER" id="PTHR11070">
    <property type="entry name" value="UVRD / RECB / PCRA DNA HELICASE FAMILY MEMBER"/>
    <property type="match status" value="1"/>
</dbReference>
<dbReference type="Gene3D" id="3.40.50.300">
    <property type="entry name" value="P-loop containing nucleotide triphosphate hydrolases"/>
    <property type="match status" value="2"/>
</dbReference>
<dbReference type="Proteomes" id="UP000231409">
    <property type="component" value="Unassembled WGS sequence"/>
</dbReference>
<evidence type="ECO:0000259" key="2">
    <source>
        <dbReference type="Pfam" id="PF08378"/>
    </source>
</evidence>
<dbReference type="PANTHER" id="PTHR11070:SF2">
    <property type="entry name" value="ATP-DEPENDENT DNA HELICASE SRS2"/>
    <property type="match status" value="1"/>
</dbReference>
<dbReference type="GO" id="GO:0003677">
    <property type="term" value="F:DNA binding"/>
    <property type="evidence" value="ECO:0007669"/>
    <property type="project" value="InterPro"/>
</dbReference>
<protein>
    <recommendedName>
        <fullName evidence="1">DNA 3'-5' helicase II</fullName>
    </recommendedName>
</protein>
<comment type="caution">
    <text evidence="3">The sequence shown here is derived from an EMBL/GenBank/DDBJ whole genome shotgun (WGS) entry which is preliminary data.</text>
</comment>
<dbReference type="Pfam" id="PF13245">
    <property type="entry name" value="AAA_19"/>
    <property type="match status" value="1"/>
</dbReference>
<name>A0A2G1UGL5_9GAMM</name>
<dbReference type="GO" id="GO:0005524">
    <property type="term" value="F:ATP binding"/>
    <property type="evidence" value="ECO:0007669"/>
    <property type="project" value="InterPro"/>
</dbReference>
<accession>A0A2G1UGL5</accession>
<dbReference type="InterPro" id="IPR027417">
    <property type="entry name" value="P-loop_NTPase"/>
</dbReference>
<keyword evidence="4" id="KW-1185">Reference proteome</keyword>
<feature type="domain" description="NERD" evidence="2">
    <location>
        <begin position="12"/>
        <end position="114"/>
    </location>
</feature>
<sequence>MPRIIGNLPADRWENEVLKGLRNQLPDDWVVMPSVKWTLKKNGYVRDGEADFVVLIPESGLVILEVKGSKEFKVGADGVWQRKQNDGSWFSLKEAPPEQATRNMYDLTSVLKERQGWSDFPGRYSYMVVYPQGESSELPAMFDASTIATRRHMNSLRSRIRKSLEMRGHTTQAEKFSSHIIETIIDQLKNRAFVIQKVDTEEDVSSDVGQIEQLTRQQFASLKGLFQLPSVAVIGPAGSGKTVLAIWRLQALINQGQTAVYVCYNRSLADALRLRHPDYADHIWNVDRLFLALHKNSHPDIGQPEFHRETLPSLIIDLAESGAFRKYDSIIVDEGQDLSELQVIALLDLLSEDGLWAFFADWNQDLYKSGSSTPIGAEVIFHLHHNCRNAIKINDACNRYLGTSIDSMPGMPDGVRPLVEVVKNQSVRVWELARQWSGEGSVVILSPFKYENSSMAGEKKGHGLILSTDISDLGEKDTVVFSTIKSFKGIEASAIILVDALIPDDHLAFSREDLYVATTRATTRLAILTSNQSVADYFK</sequence>
<proteinExistence type="predicted"/>
<dbReference type="SUPFAM" id="SSF52540">
    <property type="entry name" value="P-loop containing nucleoside triphosphate hydrolases"/>
    <property type="match status" value="1"/>
</dbReference>
<dbReference type="EMBL" id="NTFH01000019">
    <property type="protein sequence ID" value="PHQ13636.1"/>
    <property type="molecule type" value="Genomic_DNA"/>
</dbReference>
<dbReference type="Pfam" id="PF08378">
    <property type="entry name" value="NERD"/>
    <property type="match status" value="1"/>
</dbReference>
<reference evidence="3 4" key="1">
    <citation type="submission" date="2017-09" db="EMBL/GenBank/DDBJ databases">
        <title>The draft genome sequences of Marinobacter sp. PWS21.</title>
        <authorList>
            <person name="Cao J."/>
        </authorList>
    </citation>
    <scope>NUCLEOTIDE SEQUENCE [LARGE SCALE GENOMIC DNA]</scope>
    <source>
        <strain evidence="3 4">PWS21</strain>
    </source>
</reference>
<dbReference type="RefSeq" id="WP_099616030.1">
    <property type="nucleotide sequence ID" value="NZ_KZ319379.1"/>
</dbReference>
<dbReference type="GO" id="GO:0043138">
    <property type="term" value="F:3'-5' DNA helicase activity"/>
    <property type="evidence" value="ECO:0007669"/>
    <property type="project" value="TreeGrafter"/>
</dbReference>
<evidence type="ECO:0000313" key="3">
    <source>
        <dbReference type="EMBL" id="PHQ13636.1"/>
    </source>
</evidence>
<gene>
    <name evidence="3" type="ORF">CLH61_17575</name>
</gene>
<evidence type="ECO:0000256" key="1">
    <source>
        <dbReference type="ARBA" id="ARBA00034923"/>
    </source>
</evidence>
<dbReference type="InterPro" id="IPR000212">
    <property type="entry name" value="DNA_helicase_UvrD/REP"/>
</dbReference>
<organism evidence="3 4">
    <name type="scientific">Marinobacter profundi</name>
    <dbReference type="NCBI Taxonomy" id="2666256"/>
    <lineage>
        <taxon>Bacteria</taxon>
        <taxon>Pseudomonadati</taxon>
        <taxon>Pseudomonadota</taxon>
        <taxon>Gammaproteobacteria</taxon>
        <taxon>Pseudomonadales</taxon>
        <taxon>Marinobacteraceae</taxon>
        <taxon>Marinobacter</taxon>
    </lineage>
</organism>
<evidence type="ECO:0000313" key="4">
    <source>
        <dbReference type="Proteomes" id="UP000231409"/>
    </source>
</evidence>
<dbReference type="InterPro" id="IPR011528">
    <property type="entry name" value="NERD"/>
</dbReference>